<keyword evidence="1" id="KW-0812">Transmembrane</keyword>
<feature type="transmembrane region" description="Helical" evidence="1">
    <location>
        <begin position="37"/>
        <end position="58"/>
    </location>
</feature>
<name>A0A975S7D1_9MICC</name>
<accession>A0A975S7D1</accession>
<organism evidence="2 3">
    <name type="scientific">Arthrobacter sunyaminii</name>
    <dbReference type="NCBI Taxonomy" id="2816859"/>
    <lineage>
        <taxon>Bacteria</taxon>
        <taxon>Bacillati</taxon>
        <taxon>Actinomycetota</taxon>
        <taxon>Actinomycetes</taxon>
        <taxon>Micrococcales</taxon>
        <taxon>Micrococcaceae</taxon>
        <taxon>Arthrobacter</taxon>
    </lineage>
</organism>
<evidence type="ECO:0000256" key="1">
    <source>
        <dbReference type="SAM" id="Phobius"/>
    </source>
</evidence>
<dbReference type="EMBL" id="CP076456">
    <property type="protein sequence ID" value="QWQ37184.1"/>
    <property type="molecule type" value="Genomic_DNA"/>
</dbReference>
<dbReference type="RefSeq" id="WP_207347491.1">
    <property type="nucleotide sequence ID" value="NZ_CP076456.1"/>
</dbReference>
<protein>
    <submittedName>
        <fullName evidence="2">Uncharacterized protein</fullName>
    </submittedName>
</protein>
<keyword evidence="1" id="KW-0472">Membrane</keyword>
<gene>
    <name evidence="2" type="ORF">KG104_05300</name>
</gene>
<evidence type="ECO:0000313" key="2">
    <source>
        <dbReference type="EMBL" id="QWQ37184.1"/>
    </source>
</evidence>
<proteinExistence type="predicted"/>
<keyword evidence="3" id="KW-1185">Reference proteome</keyword>
<dbReference type="Proteomes" id="UP000680588">
    <property type="component" value="Chromosome"/>
</dbReference>
<reference evidence="2" key="1">
    <citation type="submission" date="2021-06" db="EMBL/GenBank/DDBJ databases">
        <title>Novel species in genus Arthrobacter.</title>
        <authorList>
            <person name="Zhang G."/>
        </authorList>
    </citation>
    <scope>NUCLEOTIDE SEQUENCE</scope>
    <source>
        <strain evidence="2">Zg-ZUI122</strain>
    </source>
</reference>
<dbReference type="KEGG" id="asun:KG104_05300"/>
<dbReference type="AlphaFoldDB" id="A0A975S7D1"/>
<evidence type="ECO:0000313" key="3">
    <source>
        <dbReference type="Proteomes" id="UP000680588"/>
    </source>
</evidence>
<keyword evidence="1" id="KW-1133">Transmembrane helix</keyword>
<sequence>MSREQLGAVPGDESQPVPEKRLGWFGRLRSQPGFRTASVAFVLTVVLGIGSTVAYAYWGQRNTVTQLVTTERQALPAITGKPTCRQFASVGIVYIDYTKVDPVLLPSGAQILVTVSARGREAKKSFVVENTGSFALRDLPGLDDFIGPSIDSKTIYVDVATAYVEPLPQRLPEALNASTKIIGPTPSAGAVEARFRASYFC</sequence>